<protein>
    <recommendedName>
        <fullName evidence="3">Glycosyl transferase</fullName>
    </recommendedName>
</protein>
<evidence type="ECO:0008006" key="3">
    <source>
        <dbReference type="Google" id="ProtNLM"/>
    </source>
</evidence>
<evidence type="ECO:0000313" key="1">
    <source>
        <dbReference type="EMBL" id="KAB0264491.1"/>
    </source>
</evidence>
<dbReference type="AlphaFoldDB" id="A0A5N3P4B5"/>
<keyword evidence="2" id="KW-1185">Reference proteome</keyword>
<comment type="caution">
    <text evidence="1">The sequence shown here is derived from an EMBL/GenBank/DDBJ whole genome shotgun (WGS) entry which is preliminary data.</text>
</comment>
<name>A0A5N3P4B5_9HYPH</name>
<evidence type="ECO:0000313" key="2">
    <source>
        <dbReference type="Proteomes" id="UP000325684"/>
    </source>
</evidence>
<reference evidence="1 2" key="1">
    <citation type="journal article" date="2019" name="Microorganisms">
        <title>Genome Insights into the Novel Species Microvirga brassicacearum, a Rapeseed Endophyte with Biotechnological Potential.</title>
        <authorList>
            <person name="Jimenez-Gomez A."/>
            <person name="Saati-Santamaria Z."/>
            <person name="Igual J.M."/>
            <person name="Rivas R."/>
            <person name="Mateos P.F."/>
            <person name="Garcia-Fraile P."/>
        </authorList>
    </citation>
    <scope>NUCLEOTIDE SEQUENCE [LARGE SCALE GENOMIC DNA]</scope>
    <source>
        <strain evidence="1 2">CDVBN77</strain>
    </source>
</reference>
<organism evidence="1 2">
    <name type="scientific">Microvirga brassicacearum</name>
    <dbReference type="NCBI Taxonomy" id="2580413"/>
    <lineage>
        <taxon>Bacteria</taxon>
        <taxon>Pseudomonadati</taxon>
        <taxon>Pseudomonadota</taxon>
        <taxon>Alphaproteobacteria</taxon>
        <taxon>Hyphomicrobiales</taxon>
        <taxon>Methylobacteriaceae</taxon>
        <taxon>Microvirga</taxon>
    </lineage>
</organism>
<dbReference type="RefSeq" id="WP_150949317.1">
    <property type="nucleotide sequence ID" value="NZ_VCMV01000071.1"/>
</dbReference>
<gene>
    <name evidence="1" type="ORF">FEZ63_22945</name>
</gene>
<accession>A0A5N3P4B5</accession>
<dbReference type="Proteomes" id="UP000325684">
    <property type="component" value="Unassembled WGS sequence"/>
</dbReference>
<sequence>MITALIRVTHGPEALAVTLGALVPAVTAGLVADAVVLVRAADEAVERVVEEAGATLALSPALSWSDGAKRARREWLLCLDDGDLPQEGWIRVLDRFVSVHRQDRARLRRRQGFLQAAVHMLRDWVSPSAIRAGDLVHRRVFMDGTKAGSPVRLAAVIERDPAFR</sequence>
<dbReference type="EMBL" id="VCMV01000071">
    <property type="protein sequence ID" value="KAB0264491.1"/>
    <property type="molecule type" value="Genomic_DNA"/>
</dbReference>
<proteinExistence type="predicted"/>
<dbReference type="OrthoDB" id="9811214at2"/>